<keyword evidence="8" id="KW-1185">Reference proteome</keyword>
<evidence type="ECO:0000256" key="3">
    <source>
        <dbReference type="ARBA" id="ARBA00023125"/>
    </source>
</evidence>
<protein>
    <submittedName>
        <fullName evidence="7">DNA-binding SARP family transcriptional activator</fullName>
    </submittedName>
</protein>
<reference evidence="7 8" key="1">
    <citation type="submission" date="2021-03" db="EMBL/GenBank/DDBJ databases">
        <title>Sequencing the genomes of 1000 actinobacteria strains.</title>
        <authorList>
            <person name="Klenk H.-P."/>
        </authorList>
    </citation>
    <scope>NUCLEOTIDE SEQUENCE [LARGE SCALE GENOMIC DNA]</scope>
    <source>
        <strain evidence="7 8">DSM 46670</strain>
    </source>
</reference>
<dbReference type="Pfam" id="PF03704">
    <property type="entry name" value="BTAD"/>
    <property type="match status" value="1"/>
</dbReference>
<dbReference type="SMART" id="SM01043">
    <property type="entry name" value="BTAD"/>
    <property type="match status" value="1"/>
</dbReference>
<dbReference type="InterPro" id="IPR011990">
    <property type="entry name" value="TPR-like_helical_dom_sf"/>
</dbReference>
<evidence type="ECO:0000313" key="8">
    <source>
        <dbReference type="Proteomes" id="UP001519332"/>
    </source>
</evidence>
<dbReference type="InterPro" id="IPR001867">
    <property type="entry name" value="OmpR/PhoB-type_DNA-bd"/>
</dbReference>
<dbReference type="Gene3D" id="1.25.40.10">
    <property type="entry name" value="Tetratricopeptide repeat domain"/>
    <property type="match status" value="1"/>
</dbReference>
<dbReference type="PANTHER" id="PTHR35807">
    <property type="entry name" value="TRANSCRIPTIONAL REGULATOR REDD-RELATED"/>
    <property type="match status" value="1"/>
</dbReference>
<feature type="DNA-binding region" description="OmpR/PhoB-type" evidence="5">
    <location>
        <begin position="10"/>
        <end position="114"/>
    </location>
</feature>
<name>A0ABS4TNU6_9PSEU</name>
<accession>A0ABS4TNU6</accession>
<keyword evidence="3 5" id="KW-0238">DNA-binding</keyword>
<comment type="caution">
    <text evidence="7">The sequence shown here is derived from an EMBL/GenBank/DDBJ whole genome shotgun (WGS) entry which is preliminary data.</text>
</comment>
<evidence type="ECO:0000259" key="6">
    <source>
        <dbReference type="PROSITE" id="PS51755"/>
    </source>
</evidence>
<gene>
    <name evidence="7" type="ORF">JOF56_006059</name>
</gene>
<evidence type="ECO:0000256" key="4">
    <source>
        <dbReference type="ARBA" id="ARBA00023163"/>
    </source>
</evidence>
<dbReference type="Pfam" id="PF00486">
    <property type="entry name" value="Trans_reg_C"/>
    <property type="match status" value="1"/>
</dbReference>
<evidence type="ECO:0000256" key="2">
    <source>
        <dbReference type="ARBA" id="ARBA00023015"/>
    </source>
</evidence>
<dbReference type="InterPro" id="IPR051677">
    <property type="entry name" value="AfsR-DnrI-RedD_regulator"/>
</dbReference>
<dbReference type="RefSeq" id="WP_209642846.1">
    <property type="nucleotide sequence ID" value="NZ_JAGINW010000001.1"/>
</dbReference>
<dbReference type="Gene3D" id="1.10.10.10">
    <property type="entry name" value="Winged helix-like DNA-binding domain superfamily/Winged helix DNA-binding domain"/>
    <property type="match status" value="1"/>
</dbReference>
<feature type="domain" description="OmpR/PhoB-type" evidence="6">
    <location>
        <begin position="10"/>
        <end position="114"/>
    </location>
</feature>
<dbReference type="CDD" id="cd15831">
    <property type="entry name" value="BTAD"/>
    <property type="match status" value="1"/>
</dbReference>
<evidence type="ECO:0000313" key="7">
    <source>
        <dbReference type="EMBL" id="MBP2325674.1"/>
    </source>
</evidence>
<dbReference type="EMBL" id="JAGINW010000001">
    <property type="protein sequence ID" value="MBP2325674.1"/>
    <property type="molecule type" value="Genomic_DNA"/>
</dbReference>
<dbReference type="InterPro" id="IPR016032">
    <property type="entry name" value="Sig_transdc_resp-reg_C-effctor"/>
</dbReference>
<keyword evidence="4" id="KW-0804">Transcription</keyword>
<dbReference type="SUPFAM" id="SSF46894">
    <property type="entry name" value="C-terminal effector domain of the bipartite response regulators"/>
    <property type="match status" value="1"/>
</dbReference>
<keyword evidence="2" id="KW-0805">Transcription regulation</keyword>
<dbReference type="InterPro" id="IPR036388">
    <property type="entry name" value="WH-like_DNA-bd_sf"/>
</dbReference>
<dbReference type="PANTHER" id="PTHR35807:SF1">
    <property type="entry name" value="TRANSCRIPTIONAL REGULATOR REDD"/>
    <property type="match status" value="1"/>
</dbReference>
<organism evidence="7 8">
    <name type="scientific">Kibdelosporangium banguiense</name>
    <dbReference type="NCBI Taxonomy" id="1365924"/>
    <lineage>
        <taxon>Bacteria</taxon>
        <taxon>Bacillati</taxon>
        <taxon>Actinomycetota</taxon>
        <taxon>Actinomycetes</taxon>
        <taxon>Pseudonocardiales</taxon>
        <taxon>Pseudonocardiaceae</taxon>
        <taxon>Kibdelosporangium</taxon>
    </lineage>
</organism>
<sequence>MMGQGPGVCAGVGRNRVEIGILGSLTVRVGGRNVPIRAWKQSCLLALLALQPNQVVSSAEIVEVLWGGDPPMSHRNLVQTYVARLRRLMAIGTRDKRRIPSVIVSSRDGYRLEVGSDQLDLLKFTELAKRAANSADDSGEAYRLALDCWRGPVAADTACALQTHPAAIAISQKRRSLAIGYADIAMKARRFDAVVELLQAVSDSDPLDEAVCARLILALSGSGRQVAALERYRRLRIRLTEEFGVEPGAELRAAHGRVLRHEDPAVSGPLTAG</sequence>
<dbReference type="SMART" id="SM00862">
    <property type="entry name" value="Trans_reg_C"/>
    <property type="match status" value="1"/>
</dbReference>
<evidence type="ECO:0000256" key="5">
    <source>
        <dbReference type="PROSITE-ProRule" id="PRU01091"/>
    </source>
</evidence>
<dbReference type="Proteomes" id="UP001519332">
    <property type="component" value="Unassembled WGS sequence"/>
</dbReference>
<dbReference type="SUPFAM" id="SSF48452">
    <property type="entry name" value="TPR-like"/>
    <property type="match status" value="1"/>
</dbReference>
<dbReference type="PROSITE" id="PS51755">
    <property type="entry name" value="OMPR_PHOB"/>
    <property type="match status" value="1"/>
</dbReference>
<evidence type="ECO:0000256" key="1">
    <source>
        <dbReference type="ARBA" id="ARBA00005820"/>
    </source>
</evidence>
<dbReference type="InterPro" id="IPR005158">
    <property type="entry name" value="BTAD"/>
</dbReference>
<dbReference type="GO" id="GO:0003677">
    <property type="term" value="F:DNA binding"/>
    <property type="evidence" value="ECO:0007669"/>
    <property type="project" value="UniProtKB-KW"/>
</dbReference>
<comment type="similarity">
    <text evidence="1">Belongs to the AfsR/DnrI/RedD regulatory family.</text>
</comment>
<proteinExistence type="inferred from homology"/>